<dbReference type="InParanoid" id="S8FS85"/>
<feature type="region of interest" description="Disordered" evidence="1">
    <location>
        <begin position="1"/>
        <end position="53"/>
    </location>
</feature>
<evidence type="ECO:0000313" key="3">
    <source>
        <dbReference type="Proteomes" id="UP000015241"/>
    </source>
</evidence>
<dbReference type="EMBL" id="KE504128">
    <property type="protein sequence ID" value="EPT04086.1"/>
    <property type="molecule type" value="Genomic_DNA"/>
</dbReference>
<organism evidence="2 3">
    <name type="scientific">Fomitopsis schrenkii</name>
    <name type="common">Brown rot fungus</name>
    <dbReference type="NCBI Taxonomy" id="2126942"/>
    <lineage>
        <taxon>Eukaryota</taxon>
        <taxon>Fungi</taxon>
        <taxon>Dikarya</taxon>
        <taxon>Basidiomycota</taxon>
        <taxon>Agaricomycotina</taxon>
        <taxon>Agaricomycetes</taxon>
        <taxon>Polyporales</taxon>
        <taxon>Fomitopsis</taxon>
    </lineage>
</organism>
<name>S8FS85_FOMSC</name>
<evidence type="ECO:0000313" key="2">
    <source>
        <dbReference type="EMBL" id="EPT04086.1"/>
    </source>
</evidence>
<accession>S8FS85</accession>
<evidence type="ECO:0000256" key="1">
    <source>
        <dbReference type="SAM" id="MobiDB-lite"/>
    </source>
</evidence>
<feature type="region of interest" description="Disordered" evidence="1">
    <location>
        <begin position="74"/>
        <end position="94"/>
    </location>
</feature>
<sequence>MSNWDGQQGGCGEGDVQRFDNAANGAFDQGVQDVADAPDDAAHFAGDQTGDAVHDVTDVGRDVVDGFKDVENFGRGVDGSYDQGVQQGEQQGGF</sequence>
<proteinExistence type="predicted"/>
<protein>
    <submittedName>
        <fullName evidence="2">Uncharacterized protein</fullName>
    </submittedName>
</protein>
<dbReference type="Proteomes" id="UP000015241">
    <property type="component" value="Unassembled WGS sequence"/>
</dbReference>
<dbReference type="HOGENOM" id="CLU_2291754_0_0_1"/>
<dbReference type="AlphaFoldDB" id="S8FS85"/>
<dbReference type="OrthoDB" id="2367685at2759"/>
<keyword evidence="3" id="KW-1185">Reference proteome</keyword>
<reference evidence="2 3" key="1">
    <citation type="journal article" date="2012" name="Science">
        <title>The Paleozoic origin of enzymatic lignin decomposition reconstructed from 31 fungal genomes.</title>
        <authorList>
            <person name="Floudas D."/>
            <person name="Binder M."/>
            <person name="Riley R."/>
            <person name="Barry K."/>
            <person name="Blanchette R.A."/>
            <person name="Henrissat B."/>
            <person name="Martinez A.T."/>
            <person name="Otillar R."/>
            <person name="Spatafora J.W."/>
            <person name="Yadav J.S."/>
            <person name="Aerts A."/>
            <person name="Benoit I."/>
            <person name="Boyd A."/>
            <person name="Carlson A."/>
            <person name="Copeland A."/>
            <person name="Coutinho P.M."/>
            <person name="de Vries R.P."/>
            <person name="Ferreira P."/>
            <person name="Findley K."/>
            <person name="Foster B."/>
            <person name="Gaskell J."/>
            <person name="Glotzer D."/>
            <person name="Gorecki P."/>
            <person name="Heitman J."/>
            <person name="Hesse C."/>
            <person name="Hori C."/>
            <person name="Igarashi K."/>
            <person name="Jurgens J.A."/>
            <person name="Kallen N."/>
            <person name="Kersten P."/>
            <person name="Kohler A."/>
            <person name="Kuees U."/>
            <person name="Kumar T.K.A."/>
            <person name="Kuo A."/>
            <person name="LaButti K."/>
            <person name="Larrondo L.F."/>
            <person name="Lindquist E."/>
            <person name="Ling A."/>
            <person name="Lombard V."/>
            <person name="Lucas S."/>
            <person name="Lundell T."/>
            <person name="Martin R."/>
            <person name="McLaughlin D.J."/>
            <person name="Morgenstern I."/>
            <person name="Morin E."/>
            <person name="Murat C."/>
            <person name="Nagy L.G."/>
            <person name="Nolan M."/>
            <person name="Ohm R.A."/>
            <person name="Patyshakuliyeva A."/>
            <person name="Rokas A."/>
            <person name="Ruiz-Duenas F.J."/>
            <person name="Sabat G."/>
            <person name="Salamov A."/>
            <person name="Samejima M."/>
            <person name="Schmutz J."/>
            <person name="Slot J.C."/>
            <person name="St John F."/>
            <person name="Stenlid J."/>
            <person name="Sun H."/>
            <person name="Sun S."/>
            <person name="Syed K."/>
            <person name="Tsang A."/>
            <person name="Wiebenga A."/>
            <person name="Young D."/>
            <person name="Pisabarro A."/>
            <person name="Eastwood D.C."/>
            <person name="Martin F."/>
            <person name="Cullen D."/>
            <person name="Grigoriev I.V."/>
            <person name="Hibbett D.S."/>
        </authorList>
    </citation>
    <scope>NUCLEOTIDE SEQUENCE</scope>
    <source>
        <strain evidence="3">FP-58527</strain>
    </source>
</reference>
<feature type="compositionally biased region" description="Low complexity" evidence="1">
    <location>
        <begin position="83"/>
        <end position="94"/>
    </location>
</feature>
<gene>
    <name evidence="2" type="ORF">FOMPIDRAFT_1022162</name>
</gene>